<dbReference type="GO" id="GO:0004252">
    <property type="term" value="F:serine-type endopeptidase activity"/>
    <property type="evidence" value="ECO:0007669"/>
    <property type="project" value="InterPro"/>
</dbReference>
<sequence>MTSSRDALLASAILVSLAVSCLIGVQGHAIKIKTANIPRLDGARGPNADKIFIGSTRTKSGDGDVLSEEEALFAGSNTDVCGKRPTHPPISMWPRRSAARVVAGIESSNRWPWQVALVNKTSKEAICGGTLIGRDHIVTAAHCFDNEEWHEDNILVVLGEHDWSRPEGTEQRFPVDCIHIHRQYVKGIPYTNDIAVVKLKTAPGHDVVINDYVMPACMPEKNEFKAGDMCFVTGWGYTNFLDFTLGRRPNIINQARLPILSRKECRGAYGSFISNRMICAGYLEGERRADTCKGDSGGPLVCQQVDGSWKLVGVTSWGENTFCNPSPRDAVPGVYTKVDKYRKWIEKTVDIKKCRTRRAPVL</sequence>
<dbReference type="InterPro" id="IPR001254">
    <property type="entry name" value="Trypsin_dom"/>
</dbReference>
<name>A0A914ADN2_PATMI</name>
<dbReference type="GO" id="GO:0006508">
    <property type="term" value="P:proteolysis"/>
    <property type="evidence" value="ECO:0007669"/>
    <property type="project" value="UniProtKB-KW"/>
</dbReference>
<keyword evidence="2" id="KW-0378">Hydrolase</keyword>
<dbReference type="InterPro" id="IPR043504">
    <property type="entry name" value="Peptidase_S1_PA_chymotrypsin"/>
</dbReference>
<accession>A0A914ADN2</accession>
<reference evidence="5" key="1">
    <citation type="submission" date="2022-11" db="UniProtKB">
        <authorList>
            <consortium name="EnsemblMetazoa"/>
        </authorList>
    </citation>
    <scope>IDENTIFICATION</scope>
</reference>
<keyword evidence="1" id="KW-1015">Disulfide bond</keyword>
<dbReference type="InterPro" id="IPR018114">
    <property type="entry name" value="TRYPSIN_HIS"/>
</dbReference>
<dbReference type="Pfam" id="PF00089">
    <property type="entry name" value="Trypsin"/>
    <property type="match status" value="1"/>
</dbReference>
<evidence type="ECO:0000256" key="1">
    <source>
        <dbReference type="ARBA" id="ARBA00023157"/>
    </source>
</evidence>
<evidence type="ECO:0000313" key="5">
    <source>
        <dbReference type="EnsemblMetazoa" id="XP_038061459.1"/>
    </source>
</evidence>
<feature type="domain" description="Peptidase S1" evidence="4">
    <location>
        <begin position="101"/>
        <end position="350"/>
    </location>
</feature>
<keyword evidence="6" id="KW-1185">Reference proteome</keyword>
<dbReference type="PROSITE" id="PS00134">
    <property type="entry name" value="TRYPSIN_HIS"/>
    <property type="match status" value="1"/>
</dbReference>
<dbReference type="AlphaFoldDB" id="A0A914ADN2"/>
<dbReference type="PROSITE" id="PS00135">
    <property type="entry name" value="TRYPSIN_SER"/>
    <property type="match status" value="1"/>
</dbReference>
<dbReference type="SMART" id="SM00020">
    <property type="entry name" value="Tryp_SPc"/>
    <property type="match status" value="1"/>
</dbReference>
<dbReference type="InterPro" id="IPR033116">
    <property type="entry name" value="TRYPSIN_SER"/>
</dbReference>
<dbReference type="Proteomes" id="UP000887568">
    <property type="component" value="Unplaced"/>
</dbReference>
<dbReference type="RefSeq" id="XP_038061459.1">
    <property type="nucleotide sequence ID" value="XM_038205531.1"/>
</dbReference>
<evidence type="ECO:0000256" key="2">
    <source>
        <dbReference type="RuleBase" id="RU363034"/>
    </source>
</evidence>
<dbReference type="PROSITE" id="PS50240">
    <property type="entry name" value="TRYPSIN_DOM"/>
    <property type="match status" value="1"/>
</dbReference>
<keyword evidence="2" id="KW-0645">Protease</keyword>
<proteinExistence type="predicted"/>
<keyword evidence="3" id="KW-0732">Signal</keyword>
<evidence type="ECO:0000259" key="4">
    <source>
        <dbReference type="PROSITE" id="PS50240"/>
    </source>
</evidence>
<dbReference type="Gene3D" id="2.40.10.10">
    <property type="entry name" value="Trypsin-like serine proteases"/>
    <property type="match status" value="2"/>
</dbReference>
<feature type="signal peptide" evidence="3">
    <location>
        <begin position="1"/>
        <end position="27"/>
    </location>
</feature>
<dbReference type="PRINTS" id="PR00722">
    <property type="entry name" value="CHYMOTRYPSIN"/>
</dbReference>
<dbReference type="InterPro" id="IPR001314">
    <property type="entry name" value="Peptidase_S1A"/>
</dbReference>
<dbReference type="PANTHER" id="PTHR24252:SF7">
    <property type="entry name" value="HYALIN"/>
    <property type="match status" value="1"/>
</dbReference>
<dbReference type="EnsemblMetazoa" id="XM_038205531.1">
    <property type="protein sequence ID" value="XP_038061459.1"/>
    <property type="gene ID" value="LOC119732134"/>
</dbReference>
<dbReference type="FunFam" id="2.40.10.10:FF:000053">
    <property type="entry name" value="Neurotrypsin"/>
    <property type="match status" value="1"/>
</dbReference>
<dbReference type="PANTHER" id="PTHR24252">
    <property type="entry name" value="ACROSIN-RELATED"/>
    <property type="match status" value="1"/>
</dbReference>
<evidence type="ECO:0000313" key="6">
    <source>
        <dbReference type="Proteomes" id="UP000887568"/>
    </source>
</evidence>
<dbReference type="SUPFAM" id="SSF50494">
    <property type="entry name" value="Trypsin-like serine proteases"/>
    <property type="match status" value="1"/>
</dbReference>
<dbReference type="InterPro" id="IPR009003">
    <property type="entry name" value="Peptidase_S1_PA"/>
</dbReference>
<dbReference type="OMA" id="YVMPACM"/>
<feature type="chain" id="PRO_5037713129" description="Peptidase S1 domain-containing protein" evidence="3">
    <location>
        <begin position="28"/>
        <end position="362"/>
    </location>
</feature>
<dbReference type="OrthoDB" id="10061449at2759"/>
<dbReference type="CDD" id="cd00190">
    <property type="entry name" value="Tryp_SPc"/>
    <property type="match status" value="1"/>
</dbReference>
<organism evidence="5 6">
    <name type="scientific">Patiria miniata</name>
    <name type="common">Bat star</name>
    <name type="synonym">Asterina miniata</name>
    <dbReference type="NCBI Taxonomy" id="46514"/>
    <lineage>
        <taxon>Eukaryota</taxon>
        <taxon>Metazoa</taxon>
        <taxon>Echinodermata</taxon>
        <taxon>Eleutherozoa</taxon>
        <taxon>Asterozoa</taxon>
        <taxon>Asteroidea</taxon>
        <taxon>Valvatacea</taxon>
        <taxon>Valvatida</taxon>
        <taxon>Asterinidae</taxon>
        <taxon>Patiria</taxon>
    </lineage>
</organism>
<dbReference type="PROSITE" id="PS51257">
    <property type="entry name" value="PROKAR_LIPOPROTEIN"/>
    <property type="match status" value="1"/>
</dbReference>
<evidence type="ECO:0000256" key="3">
    <source>
        <dbReference type="SAM" id="SignalP"/>
    </source>
</evidence>
<dbReference type="GeneID" id="119732134"/>
<keyword evidence="2" id="KW-0720">Serine protease</keyword>
<protein>
    <recommendedName>
        <fullName evidence="4">Peptidase S1 domain-containing protein</fullName>
    </recommendedName>
</protein>